<organism evidence="2 3">
    <name type="scientific">Phytophthora sojae (strain P6497)</name>
    <name type="common">Soybean stem and root rot agent</name>
    <name type="synonym">Phytophthora megasperma f. sp. glycines</name>
    <dbReference type="NCBI Taxonomy" id="1094619"/>
    <lineage>
        <taxon>Eukaryota</taxon>
        <taxon>Sar</taxon>
        <taxon>Stramenopiles</taxon>
        <taxon>Oomycota</taxon>
        <taxon>Peronosporomycetes</taxon>
        <taxon>Peronosporales</taxon>
        <taxon>Peronosporaceae</taxon>
        <taxon>Phytophthora</taxon>
    </lineage>
</organism>
<evidence type="ECO:0000313" key="3">
    <source>
        <dbReference type="Proteomes" id="UP000002640"/>
    </source>
</evidence>
<dbReference type="InParanoid" id="G4ZY37"/>
<name>G4ZY37_PHYSP</name>
<gene>
    <name evidence="2" type="ORF">PHYSODRAFT_516568</name>
</gene>
<keyword evidence="1" id="KW-0732">Signal</keyword>
<reference evidence="2 3" key="1">
    <citation type="journal article" date="2006" name="Science">
        <title>Phytophthora genome sequences uncover evolutionary origins and mechanisms of pathogenesis.</title>
        <authorList>
            <person name="Tyler B.M."/>
            <person name="Tripathy S."/>
            <person name="Zhang X."/>
            <person name="Dehal P."/>
            <person name="Jiang R.H."/>
            <person name="Aerts A."/>
            <person name="Arredondo F.D."/>
            <person name="Baxter L."/>
            <person name="Bensasson D."/>
            <person name="Beynon J.L."/>
            <person name="Chapman J."/>
            <person name="Damasceno C.M."/>
            <person name="Dorrance A.E."/>
            <person name="Dou D."/>
            <person name="Dickerman A.W."/>
            <person name="Dubchak I.L."/>
            <person name="Garbelotto M."/>
            <person name="Gijzen M."/>
            <person name="Gordon S.G."/>
            <person name="Govers F."/>
            <person name="Grunwald N.J."/>
            <person name="Huang W."/>
            <person name="Ivors K.L."/>
            <person name="Jones R.W."/>
            <person name="Kamoun S."/>
            <person name="Krampis K."/>
            <person name="Lamour K.H."/>
            <person name="Lee M.K."/>
            <person name="McDonald W.H."/>
            <person name="Medina M."/>
            <person name="Meijer H.J."/>
            <person name="Nordberg E.K."/>
            <person name="Maclean D.J."/>
            <person name="Ospina-Giraldo M.D."/>
            <person name="Morris P.F."/>
            <person name="Phuntumart V."/>
            <person name="Putnam N.H."/>
            <person name="Rash S."/>
            <person name="Rose J.K."/>
            <person name="Sakihama Y."/>
            <person name="Salamov A.A."/>
            <person name="Savidor A."/>
            <person name="Scheuring C.F."/>
            <person name="Smith B.M."/>
            <person name="Sobral B.W."/>
            <person name="Terry A."/>
            <person name="Torto-Alalibo T.A."/>
            <person name="Win J."/>
            <person name="Xu Z."/>
            <person name="Zhang H."/>
            <person name="Grigoriev I.V."/>
            <person name="Rokhsar D.S."/>
            <person name="Boore J.L."/>
        </authorList>
    </citation>
    <scope>NUCLEOTIDE SEQUENCE [LARGE SCALE GENOMIC DNA]</scope>
    <source>
        <strain evidence="2 3">P6497</strain>
    </source>
</reference>
<dbReference type="KEGG" id="psoj:PHYSODRAFT_516568"/>
<keyword evidence="3" id="KW-1185">Reference proteome</keyword>
<dbReference type="OMA" id="AFIAGEW"/>
<dbReference type="EMBL" id="JH159157">
    <property type="protein sequence ID" value="EGZ11943.1"/>
    <property type="molecule type" value="Genomic_DNA"/>
</dbReference>
<dbReference type="RefSeq" id="XP_009532276.1">
    <property type="nucleotide sequence ID" value="XM_009533981.1"/>
</dbReference>
<dbReference type="AlphaFoldDB" id="G4ZY37"/>
<sequence length="116" mass="12293">MLGRNVCLAALIAGELVGSFRFAVQVTAVHSAVAASSSICSKAEECYVNGSSSKVCNRTEKKCNRCLVEADSDSIWTTIGAWTEYSCYAYDDDGECPSGTTECPASTCGVVEQRLS</sequence>
<dbReference type="STRING" id="1094619.G4ZY37"/>
<feature type="signal peptide" evidence="1">
    <location>
        <begin position="1"/>
        <end position="19"/>
    </location>
</feature>
<feature type="chain" id="PRO_5003472700" evidence="1">
    <location>
        <begin position="20"/>
        <end position="116"/>
    </location>
</feature>
<dbReference type="Proteomes" id="UP000002640">
    <property type="component" value="Unassembled WGS sequence"/>
</dbReference>
<protein>
    <submittedName>
        <fullName evidence="2">Uncharacterized protein</fullName>
    </submittedName>
</protein>
<evidence type="ECO:0000256" key="1">
    <source>
        <dbReference type="SAM" id="SignalP"/>
    </source>
</evidence>
<accession>G4ZY37</accession>
<dbReference type="GeneID" id="20659823"/>
<proteinExistence type="predicted"/>
<evidence type="ECO:0000313" key="2">
    <source>
        <dbReference type="EMBL" id="EGZ11943.1"/>
    </source>
</evidence>